<comment type="caution">
    <text evidence="2">The sequence shown here is derived from an EMBL/GenBank/DDBJ whole genome shotgun (WGS) entry which is preliminary data.</text>
</comment>
<dbReference type="Proteomes" id="UP000236664">
    <property type="component" value="Unassembled WGS sequence"/>
</dbReference>
<name>A0A2K0WF28_GIBNY</name>
<evidence type="ECO:0000313" key="3">
    <source>
        <dbReference type="Proteomes" id="UP000236664"/>
    </source>
</evidence>
<dbReference type="OrthoDB" id="5096121at2759"/>
<organism evidence="2 3">
    <name type="scientific">Gibberella nygamai</name>
    <name type="common">Bean root rot disease fungus</name>
    <name type="synonym">Fusarium nygamai</name>
    <dbReference type="NCBI Taxonomy" id="42673"/>
    <lineage>
        <taxon>Eukaryota</taxon>
        <taxon>Fungi</taxon>
        <taxon>Dikarya</taxon>
        <taxon>Ascomycota</taxon>
        <taxon>Pezizomycotina</taxon>
        <taxon>Sordariomycetes</taxon>
        <taxon>Hypocreomycetidae</taxon>
        <taxon>Hypocreales</taxon>
        <taxon>Nectriaceae</taxon>
        <taxon>Fusarium</taxon>
        <taxon>Fusarium fujikuroi species complex</taxon>
    </lineage>
</organism>
<protein>
    <submittedName>
        <fullName evidence="2">Uncharacterized protein</fullName>
    </submittedName>
</protein>
<feature type="compositionally biased region" description="Acidic residues" evidence="1">
    <location>
        <begin position="1034"/>
        <end position="1043"/>
    </location>
</feature>
<evidence type="ECO:0000313" key="2">
    <source>
        <dbReference type="EMBL" id="PNP80883.1"/>
    </source>
</evidence>
<accession>A0A2K0WF28</accession>
<reference evidence="2 3" key="1">
    <citation type="submission" date="2017-06" db="EMBL/GenBank/DDBJ databases">
        <title>Genome of Fusarium nygamai isolate CS10214.</title>
        <authorList>
            <person name="Gardiner D.M."/>
            <person name="Obanor F."/>
            <person name="Kazan K."/>
        </authorList>
    </citation>
    <scope>NUCLEOTIDE SEQUENCE [LARGE SCALE GENOMIC DNA]</scope>
    <source>
        <strain evidence="2 3">CS10214</strain>
    </source>
</reference>
<dbReference type="AlphaFoldDB" id="A0A2K0WF28"/>
<keyword evidence="3" id="KW-1185">Reference proteome</keyword>
<sequence length="1054" mass="120471">MAELPLRPAGRTAVLPQSPGFTAPGLARFKDLYDSIIPPAIFETVPDHVQQEIPSSYDLLYAKSRAYQEKPGAGRWTAEDESRAFRLSYSIPARNLADFWESVVEKANMHSVQTRRGDTVPYFRNPRLLFQAHDLKNTFASHTLEASLALFRDVVLAGLDANQIDMHSCWLDVGMRDHVRQPSSPSPNHHGEEPWTLLWKSACCEHLHDQLGGVVPEASLVADQYRSYLLRDAGTYYAKAKASRASNPGHPEARSPGIIQAKAYNCSKDLFGVMFSDYQLFSSGLLPLLAFDEVMLKDLAATDQNRQRAFVSQLNRSRLVDAWEANKRHMRAVATLKRYPNFGIRKEVTFRLDVILAMWADGMLDPDQSPHTGRVCWNVPFASAASDQHCPFWVLPTETVVKFVSTQAARFLLPLDHIFLQASNEVAKPLSSSSSSSSSLEPVQQILGLYTAQLLYRLLIHSVDDEQEYGFDNWIWRPTWTVRTRGRGQRSLKQRRGLGLGDTIDTSGTLWIPNGHFNWQRGHIALEVLIDLYISRNPLQAKLARQSNIQALTANQVTIELRFQQLTSNARIEYDQGHREDVERLAGRAITLATQEIARAYHQHFLAKLHSYWDRTRGQVGRQKLPVLGLLKQAQDDSAAETSRIPTAQTIHGIYAEAWAKYCQVMTDDVDENDRSDFNMSSSSSLQSALPEELPCWMTTRRRLPPKNSWSDFLFQQIFCRTKPPTWNALFFLQLYRRFKEVWEKTCALLGPFDGCFSRQIGYYIQVAFNCDHSKEVGTSHGRTTWHHNKPPFFQIQYWAPYFSPPRAEENTQLSSVYRRREYPEGLSPYSTPNILTSREFGGIERAIWPHWVEIMHGVDSLRSSDRKKIQRHCRRALLYASYIAGPIWGRDDDVNFIQPWSLNQPSHTCGGIDEHIFRVPVAETHISRQIVEETVSQPTIILPPRDNVIGLLDTMETLPGHSSTFLARLRWIRRRLNNQGDQYDIRSHLNARQEEIETTAQDQSLLDQFLQQSEPPEWTIELANTPYSVLIQEEDETEENIEDGISLDSYDST</sequence>
<proteinExistence type="predicted"/>
<evidence type="ECO:0000256" key="1">
    <source>
        <dbReference type="SAM" id="MobiDB-lite"/>
    </source>
</evidence>
<gene>
    <name evidence="2" type="ORF">FNYG_05777</name>
</gene>
<feature type="region of interest" description="Disordered" evidence="1">
    <location>
        <begin position="1034"/>
        <end position="1054"/>
    </location>
</feature>
<dbReference type="STRING" id="42673.A0A2K0WF28"/>
<dbReference type="EMBL" id="MTQA01000074">
    <property type="protein sequence ID" value="PNP80883.1"/>
    <property type="molecule type" value="Genomic_DNA"/>
</dbReference>